<gene>
    <name evidence="1" type="ORF">WL1483_3463</name>
</gene>
<accession>A0A0S2SMK1</accession>
<reference evidence="1 2" key="2">
    <citation type="journal article" date="2016" name="Genome Announc.">
        <title>Complete Genome Sequence of the Highly Virulent Aeromonas schubertii Strain WL1483, Isolated from Diseased Snakehead Fish (Channa argus) in China.</title>
        <authorList>
            <person name="Liu L."/>
            <person name="Li N."/>
            <person name="Zhang D."/>
            <person name="Fu X."/>
            <person name="Shi C."/>
            <person name="Lin Q."/>
            <person name="Hao G."/>
        </authorList>
    </citation>
    <scope>NUCLEOTIDE SEQUENCE [LARGE SCALE GENOMIC DNA]</scope>
    <source>
        <strain evidence="1 2">WL1483</strain>
    </source>
</reference>
<name>A0A0S2SMK1_9GAMM</name>
<organism evidence="1 2">
    <name type="scientific">Aeromonas schubertii</name>
    <dbReference type="NCBI Taxonomy" id="652"/>
    <lineage>
        <taxon>Bacteria</taxon>
        <taxon>Pseudomonadati</taxon>
        <taxon>Pseudomonadota</taxon>
        <taxon>Gammaproteobacteria</taxon>
        <taxon>Aeromonadales</taxon>
        <taxon>Aeromonadaceae</taxon>
        <taxon>Aeromonas</taxon>
    </lineage>
</organism>
<dbReference type="Proteomes" id="UP000058114">
    <property type="component" value="Chromosome"/>
</dbReference>
<dbReference type="AlphaFoldDB" id="A0A0S2SMK1"/>
<proteinExistence type="predicted"/>
<protein>
    <submittedName>
        <fullName evidence="1">Uncharacterized protein</fullName>
    </submittedName>
</protein>
<reference evidence="2" key="1">
    <citation type="submission" date="2015-10" db="EMBL/GenBank/DDBJ databases">
        <title>Complete Genome Sequence of Aeromonas schubertii strain WL1483.</title>
        <authorList>
            <person name="Liu L."/>
        </authorList>
    </citation>
    <scope>NUCLEOTIDE SEQUENCE [LARGE SCALE GENOMIC DNA]</scope>
    <source>
        <strain evidence="2">WL1483</strain>
    </source>
</reference>
<evidence type="ECO:0000313" key="2">
    <source>
        <dbReference type="Proteomes" id="UP000058114"/>
    </source>
</evidence>
<dbReference type="KEGG" id="asr:WL1483_3463"/>
<sequence>MPLHESNTMAPILLTIFMALQPIFHAKKISNFYMQHSIMTRKSMMTDIFY</sequence>
<dbReference type="EMBL" id="CP013067">
    <property type="protein sequence ID" value="ALP42882.1"/>
    <property type="molecule type" value="Genomic_DNA"/>
</dbReference>
<evidence type="ECO:0000313" key="1">
    <source>
        <dbReference type="EMBL" id="ALP42882.1"/>
    </source>
</evidence>